<feature type="region of interest" description="Disordered" evidence="1">
    <location>
        <begin position="1"/>
        <end position="22"/>
    </location>
</feature>
<feature type="compositionally biased region" description="Low complexity" evidence="1">
    <location>
        <begin position="338"/>
        <end position="370"/>
    </location>
</feature>
<dbReference type="PANTHER" id="PTHR31827">
    <property type="entry name" value="EMB|CAB89363.1"/>
    <property type="match status" value="1"/>
</dbReference>
<proteinExistence type="predicted"/>
<name>A0AAD5LAK3_PYTIN</name>
<organism evidence="2 3">
    <name type="scientific">Pythium insidiosum</name>
    <name type="common">Pythiosis disease agent</name>
    <dbReference type="NCBI Taxonomy" id="114742"/>
    <lineage>
        <taxon>Eukaryota</taxon>
        <taxon>Sar</taxon>
        <taxon>Stramenopiles</taxon>
        <taxon>Oomycota</taxon>
        <taxon>Peronosporomycetes</taxon>
        <taxon>Pythiales</taxon>
        <taxon>Pythiaceae</taxon>
        <taxon>Pythium</taxon>
    </lineage>
</organism>
<sequence>MPVTIKKENGEKSAASAGNSIPRKDSIGWGADDFLGMISHTPPAFSPGSLTMPMTKRGRSGSISSRLLSASDLEERGIIDRYQKGVLKDLIISGDEALQKALEKFDAGDPSSLEAMLDSGALNRKSSIDLLDDLDLGFLNVGSLGDTPKDECRFNDCDNPATDDTDKCAFHKNRRQCCVANCTNQVYARKLCVRHGGKKQCQADGCEAHARGGGYCLQHGGFVVKRFCIVEGCSKQAHARQKCVRHGGGRRCKVDGCMQHARAGGLCNRHSHGHQCRIEGCKKTAQHSGSICFRHAMELRAHGEQVPELNISKGGRLSSKKRQQLQREQQQKQEQFHHQQLQQQQQIQIQQQQQPTGDLGNNSSVQSSQPGPGPFGLPLKINVPTNIPKLSSLKTPLGGFPTPRSHDFSLLLGLPSPQIDHSQLPSVLAMANQQRNSFDTSSVFTPQGPPSLSRGQRTPGQSFLSLGVFPTPTSEKLMHGGVEEDLDAIINSYNKFVGAGGASPIAYHHPTHQYGPPPVLDNVLFDQTGHLVHHPAGLPAHAAMAAAMHSRGHHLAVHPTATLHVGAPQLHRAKVDFVPAPHAVAAPVQPAPPGFEGYTVVDPPTDYAAQFFADSGAEKAVRQPKLPTAPVKAAGVAAA</sequence>
<evidence type="ECO:0000256" key="1">
    <source>
        <dbReference type="SAM" id="MobiDB-lite"/>
    </source>
</evidence>
<feature type="compositionally biased region" description="Basic and acidic residues" evidence="1">
    <location>
        <begin position="1"/>
        <end position="11"/>
    </location>
</feature>
<dbReference type="PANTHER" id="PTHR31827:SF1">
    <property type="entry name" value="EMB|CAB89363.1"/>
    <property type="match status" value="1"/>
</dbReference>
<evidence type="ECO:0000313" key="3">
    <source>
        <dbReference type="Proteomes" id="UP001209570"/>
    </source>
</evidence>
<evidence type="ECO:0000313" key="2">
    <source>
        <dbReference type="EMBL" id="KAJ0394503.1"/>
    </source>
</evidence>
<dbReference type="EMBL" id="JAKCXM010000406">
    <property type="protein sequence ID" value="KAJ0394503.1"/>
    <property type="molecule type" value="Genomic_DNA"/>
</dbReference>
<reference evidence="2" key="1">
    <citation type="submission" date="2021-12" db="EMBL/GenBank/DDBJ databases">
        <title>Prjna785345.</title>
        <authorList>
            <person name="Rujirawat T."/>
            <person name="Krajaejun T."/>
        </authorList>
    </citation>
    <scope>NUCLEOTIDE SEQUENCE</scope>
    <source>
        <strain evidence="2">Pi057C3</strain>
    </source>
</reference>
<feature type="region of interest" description="Disordered" evidence="1">
    <location>
        <begin position="305"/>
        <end position="380"/>
    </location>
</feature>
<comment type="caution">
    <text evidence="2">The sequence shown here is derived from an EMBL/GenBank/DDBJ whole genome shotgun (WGS) entry which is preliminary data.</text>
</comment>
<dbReference type="Proteomes" id="UP001209570">
    <property type="component" value="Unassembled WGS sequence"/>
</dbReference>
<keyword evidence="3" id="KW-1185">Reference proteome</keyword>
<dbReference type="AlphaFoldDB" id="A0AAD5LAK3"/>
<accession>A0AAD5LAK3</accession>
<feature type="region of interest" description="Disordered" evidence="1">
    <location>
        <begin position="439"/>
        <end position="458"/>
    </location>
</feature>
<protein>
    <submittedName>
        <fullName evidence="2">Uncharacterized protein</fullName>
    </submittedName>
</protein>
<gene>
    <name evidence="2" type="ORF">P43SY_003927</name>
</gene>